<name>A0ABP0JTV6_9DINO</name>
<dbReference type="Proteomes" id="UP001642484">
    <property type="component" value="Unassembled WGS sequence"/>
</dbReference>
<comment type="caution">
    <text evidence="1">The sequence shown here is derived from an EMBL/GenBank/DDBJ whole genome shotgun (WGS) entry which is preliminary data.</text>
</comment>
<keyword evidence="2" id="KW-1185">Reference proteome</keyword>
<evidence type="ECO:0000313" key="2">
    <source>
        <dbReference type="Proteomes" id="UP001642484"/>
    </source>
</evidence>
<dbReference type="EMBL" id="CAXAMN010006391">
    <property type="protein sequence ID" value="CAK9017454.1"/>
    <property type="molecule type" value="Genomic_DNA"/>
</dbReference>
<sequence>MTEPELLSAVLQEAARLCHQELYDALAEPADFQALALEASLLMVKVSSMPGCLACFQATLLRAKGRFLRLSILLSSCDEDGIGFLEPAAAVEHVLRQLESNSGDAQAERLAEDLAQKRMELVEELATQQTPVQVAAGLLQGFALPGCLGVPSMLGDLLAGRDDWCLSRTQRRAAQCRLSLGARASLARSRITEALQPEAAVPLKLELCPDGVVLTAPGAFVLQLQFNLTWRVLGFRLEPQGLGALLRLPDESAAQQLQAVADMESKNNDADIPATLAAAAHAFCSHLWLRATLDEAIRASGQLSQVSSASWDRRGFVSMRVFPGWDSTCGGICSPLVDEVAGPSTGCILELHKAEGGLRPELAVLKTATPGTTPLPCQRPQRLVELGGVAPCLDEVLRQAHESLACLTLRRLRAGLLEVLPLSRAKPLEASQLELLPDGRPLRCLLRGCQVYIDLDSLGRLVLSTSEYSELLPKVAGGQEAFILRLEAVRLASLTAAAEGVLADAGWRRVVPPEPPPRHENFRCHFGETPLGGAVAVEFDLADTEVANLRLLLEDGSRIDVVSMDNFCFAQTGDHALPLLRSGLRKRLSIAQRLLETNQLSCEVLPTLARHAKLLQAGSIQLRFNGEADGAEPVELELNFCEASGSSSGNEPSLFEPPLRCKVHRSQWSLWGKLRSPVPLSDSVQAPKALPCGGILETKVSSSGEQEVEIRFDQVALQSATWLHWSRDLRALAQLADFRCQAENVRDELPGLHLEMSRPDYLRFRLCSPHGDEVFSLVPTPTTKAEVELPCSFQWLEPRTSFLLAQRLSRRLNRTRRLKDCLSAILAAAELVRCVEELVATSSGTGSSKVPPRSARSEDNFWSSLAISANTLQVECRGMLGVEIAAIDATTFRLTCLSRRQRSDGRMSVLPNLEPFVEWLQTALGSPTPVPTFDGDAPGRTLRIPTGSLKRSLSPLWTYVRMYLTLLQLYLIQRRTASESRCEIQPTSQAEWPCWVRLQTKMLDAAVGFTLVTEVETEEARSKRRRLEVPKIMPQLHFFWGQGSDETKDVLQRFEAFFKQYLAPKRTEGNAEPNWEKLRVSRLHPLLELLHAPRVWMLREIVRLLPPLWTVAAGRNGEAKGSVHSEWQPLVEHFSLRHDGANQAPPRFRDGSRSLWMVSPFKSGCKHVLRLQERS</sequence>
<accession>A0ABP0JTV6</accession>
<reference evidence="1 2" key="1">
    <citation type="submission" date="2024-02" db="EMBL/GenBank/DDBJ databases">
        <authorList>
            <person name="Chen Y."/>
            <person name="Shah S."/>
            <person name="Dougan E. K."/>
            <person name="Thang M."/>
            <person name="Chan C."/>
        </authorList>
    </citation>
    <scope>NUCLEOTIDE SEQUENCE [LARGE SCALE GENOMIC DNA]</scope>
</reference>
<protein>
    <recommendedName>
        <fullName evidence="3">Mediator of RNA polymerase II transcription subunit 14</fullName>
    </recommendedName>
</protein>
<evidence type="ECO:0008006" key="3">
    <source>
        <dbReference type="Google" id="ProtNLM"/>
    </source>
</evidence>
<organism evidence="1 2">
    <name type="scientific">Durusdinium trenchii</name>
    <dbReference type="NCBI Taxonomy" id="1381693"/>
    <lineage>
        <taxon>Eukaryota</taxon>
        <taxon>Sar</taxon>
        <taxon>Alveolata</taxon>
        <taxon>Dinophyceae</taxon>
        <taxon>Suessiales</taxon>
        <taxon>Symbiodiniaceae</taxon>
        <taxon>Durusdinium</taxon>
    </lineage>
</organism>
<evidence type="ECO:0000313" key="1">
    <source>
        <dbReference type="EMBL" id="CAK9017454.1"/>
    </source>
</evidence>
<gene>
    <name evidence="1" type="ORF">CCMP2556_LOCUS12879</name>
</gene>
<proteinExistence type="predicted"/>